<dbReference type="Proteomes" id="UP000289738">
    <property type="component" value="Chromosome B10"/>
</dbReference>
<dbReference type="EMBL" id="SDMP01000020">
    <property type="protein sequence ID" value="RYQ84786.1"/>
    <property type="molecule type" value="Genomic_DNA"/>
</dbReference>
<evidence type="ECO:0000313" key="2">
    <source>
        <dbReference type="EMBL" id="RYQ84786.1"/>
    </source>
</evidence>
<dbReference type="InterPro" id="IPR019557">
    <property type="entry name" value="AminoTfrase-like_pln_mobile"/>
</dbReference>
<name>A0A444X524_ARAHY</name>
<proteinExistence type="predicted"/>
<keyword evidence="3" id="KW-1185">Reference proteome</keyword>
<dbReference type="AlphaFoldDB" id="A0A444X524"/>
<sequence length="237" mass="26461">MAISSTQVATQEKDKCPMAHDQAPPILQILNQINDEIIGDPQPQVDDPGFLSPSMLVTKLTDLERANKCLHYFPNAQGEDVLISQNLDISFFTNPQKPSEITLKSPLDELTSRSGTGGFRHSGPSTIFSLCTLNTPLDNRSCVSLLLTIWVQTNEPVTDDEHVAFLFYWLNAIVFCSRSVQMQKLFLPLAALLHEGNKFNLAKLILGHLFKELSNFVNCLRKHSLISIGGPLWLLQF</sequence>
<comment type="caution">
    <text evidence="2">The sequence shown here is derived from an EMBL/GenBank/DDBJ whole genome shotgun (WGS) entry which is preliminary data.</text>
</comment>
<dbReference type="Pfam" id="PF10536">
    <property type="entry name" value="PMD"/>
    <property type="match status" value="1"/>
</dbReference>
<gene>
    <name evidence="2" type="ORF">Ahy_B10g104263</name>
</gene>
<organism evidence="2 3">
    <name type="scientific">Arachis hypogaea</name>
    <name type="common">Peanut</name>
    <dbReference type="NCBI Taxonomy" id="3818"/>
    <lineage>
        <taxon>Eukaryota</taxon>
        <taxon>Viridiplantae</taxon>
        <taxon>Streptophyta</taxon>
        <taxon>Embryophyta</taxon>
        <taxon>Tracheophyta</taxon>
        <taxon>Spermatophyta</taxon>
        <taxon>Magnoliopsida</taxon>
        <taxon>eudicotyledons</taxon>
        <taxon>Gunneridae</taxon>
        <taxon>Pentapetalae</taxon>
        <taxon>rosids</taxon>
        <taxon>fabids</taxon>
        <taxon>Fabales</taxon>
        <taxon>Fabaceae</taxon>
        <taxon>Papilionoideae</taxon>
        <taxon>50 kb inversion clade</taxon>
        <taxon>dalbergioids sensu lato</taxon>
        <taxon>Dalbergieae</taxon>
        <taxon>Pterocarpus clade</taxon>
        <taxon>Arachis</taxon>
    </lineage>
</organism>
<feature type="domain" description="Aminotransferase-like plant mobile" evidence="1">
    <location>
        <begin position="148"/>
        <end position="237"/>
    </location>
</feature>
<accession>A0A444X524</accession>
<protein>
    <recommendedName>
        <fullName evidence="1">Aminotransferase-like plant mobile domain-containing protein</fullName>
    </recommendedName>
</protein>
<reference evidence="2 3" key="1">
    <citation type="submission" date="2019-01" db="EMBL/GenBank/DDBJ databases">
        <title>Sequencing of cultivated peanut Arachis hypogaea provides insights into genome evolution and oil improvement.</title>
        <authorList>
            <person name="Chen X."/>
        </authorList>
    </citation>
    <scope>NUCLEOTIDE SEQUENCE [LARGE SCALE GENOMIC DNA]</scope>
    <source>
        <strain evidence="3">cv. Fuhuasheng</strain>
        <tissue evidence="2">Leaves</tissue>
    </source>
</reference>
<evidence type="ECO:0000259" key="1">
    <source>
        <dbReference type="Pfam" id="PF10536"/>
    </source>
</evidence>
<evidence type="ECO:0000313" key="3">
    <source>
        <dbReference type="Proteomes" id="UP000289738"/>
    </source>
</evidence>